<protein>
    <submittedName>
        <fullName evidence="1">Uncharacterized protein</fullName>
    </submittedName>
</protein>
<dbReference type="PANTHER" id="PTHR10773">
    <property type="entry name" value="DNA-DIRECTED RNA POLYMERASES I, II, AND III SUBUNIT RPABC2"/>
    <property type="match status" value="1"/>
</dbReference>
<gene>
    <name evidence="1" type="ORF">NQ314_011589</name>
</gene>
<sequence length="139" mass="16296">MYGLYQEYCVENKISKVVSQSMYREIFNSEFNFSFFCAEKNVCDICNKYDNSNIDQKQLLQIEYDVHLHNKKLARDVKNSDKEKAAHNNTFCAAVFDLQQILPVPKSEVGLCYYKLKLSTYNFTIYSLGNRDCFLLHVV</sequence>
<name>A0AAV8XI88_9CUCU</name>
<dbReference type="AlphaFoldDB" id="A0AAV8XI88"/>
<organism evidence="1 2">
    <name type="scientific">Rhamnusium bicolor</name>
    <dbReference type="NCBI Taxonomy" id="1586634"/>
    <lineage>
        <taxon>Eukaryota</taxon>
        <taxon>Metazoa</taxon>
        <taxon>Ecdysozoa</taxon>
        <taxon>Arthropoda</taxon>
        <taxon>Hexapoda</taxon>
        <taxon>Insecta</taxon>
        <taxon>Pterygota</taxon>
        <taxon>Neoptera</taxon>
        <taxon>Endopterygota</taxon>
        <taxon>Coleoptera</taxon>
        <taxon>Polyphaga</taxon>
        <taxon>Cucujiformia</taxon>
        <taxon>Chrysomeloidea</taxon>
        <taxon>Cerambycidae</taxon>
        <taxon>Lepturinae</taxon>
        <taxon>Rhagiini</taxon>
        <taxon>Rhamnusium</taxon>
    </lineage>
</organism>
<dbReference type="EMBL" id="JANEYF010003219">
    <property type="protein sequence ID" value="KAJ8938181.1"/>
    <property type="molecule type" value="Genomic_DNA"/>
</dbReference>
<comment type="caution">
    <text evidence="1">The sequence shown here is derived from an EMBL/GenBank/DDBJ whole genome shotgun (WGS) entry which is preliminary data.</text>
</comment>
<dbReference type="PANTHER" id="PTHR10773:SF19">
    <property type="match status" value="1"/>
</dbReference>
<proteinExistence type="predicted"/>
<accession>A0AAV8XI88</accession>
<keyword evidence="2" id="KW-1185">Reference proteome</keyword>
<reference evidence="1" key="1">
    <citation type="journal article" date="2023" name="Insect Mol. Biol.">
        <title>Genome sequencing provides insights into the evolution of gene families encoding plant cell wall-degrading enzymes in longhorned beetles.</title>
        <authorList>
            <person name="Shin N.R."/>
            <person name="Okamura Y."/>
            <person name="Kirsch R."/>
            <person name="Pauchet Y."/>
        </authorList>
    </citation>
    <scope>NUCLEOTIDE SEQUENCE</scope>
    <source>
        <strain evidence="1">RBIC_L_NR</strain>
    </source>
</reference>
<evidence type="ECO:0000313" key="1">
    <source>
        <dbReference type="EMBL" id="KAJ8938181.1"/>
    </source>
</evidence>
<dbReference type="Proteomes" id="UP001162156">
    <property type="component" value="Unassembled WGS sequence"/>
</dbReference>
<evidence type="ECO:0000313" key="2">
    <source>
        <dbReference type="Proteomes" id="UP001162156"/>
    </source>
</evidence>